<proteinExistence type="predicted"/>
<keyword evidence="1" id="KW-0328">Glycosyltransferase</keyword>
<dbReference type="GO" id="GO:0046921">
    <property type="term" value="F:alpha-(1-&gt;6)-fucosyltransferase activity"/>
    <property type="evidence" value="ECO:0007669"/>
    <property type="project" value="TreeGrafter"/>
</dbReference>
<dbReference type="OrthoDB" id="418905at2759"/>
<protein>
    <submittedName>
        <fullName evidence="1">Alpha-(1,6)-fucosyltransferase, family GT23</fullName>
    </submittedName>
</protein>
<keyword evidence="2" id="KW-1185">Reference proteome</keyword>
<dbReference type="RefSeq" id="XP_005718645.1">
    <property type="nucleotide sequence ID" value="XM_005718588.1"/>
</dbReference>
<gene>
    <name evidence="1" type="ORF">CHC_T00008262001</name>
</gene>
<dbReference type="PANTHER" id="PTHR13132">
    <property type="entry name" value="ALPHA- 1,6 -FUCOSYLTRANSFERASE"/>
    <property type="match status" value="1"/>
</dbReference>
<evidence type="ECO:0000313" key="1">
    <source>
        <dbReference type="EMBL" id="CDF38740.1"/>
    </source>
</evidence>
<dbReference type="Gene3D" id="3.40.50.11350">
    <property type="match status" value="1"/>
</dbReference>
<reference evidence="2" key="1">
    <citation type="journal article" date="2013" name="Proc. Natl. Acad. Sci. U.S.A.">
        <title>Genome structure and metabolic features in the red seaweed Chondrus crispus shed light on evolution of the Archaeplastida.</title>
        <authorList>
            <person name="Collen J."/>
            <person name="Porcel B."/>
            <person name="Carre W."/>
            <person name="Ball S.G."/>
            <person name="Chaparro C."/>
            <person name="Tonon T."/>
            <person name="Barbeyron T."/>
            <person name="Michel G."/>
            <person name="Noel B."/>
            <person name="Valentin K."/>
            <person name="Elias M."/>
            <person name="Artiguenave F."/>
            <person name="Arun A."/>
            <person name="Aury J.M."/>
            <person name="Barbosa-Neto J.F."/>
            <person name="Bothwell J.H."/>
            <person name="Bouget F.Y."/>
            <person name="Brillet L."/>
            <person name="Cabello-Hurtado F."/>
            <person name="Capella-Gutierrez S."/>
            <person name="Charrier B."/>
            <person name="Cladiere L."/>
            <person name="Cock J.M."/>
            <person name="Coelho S.M."/>
            <person name="Colleoni C."/>
            <person name="Czjzek M."/>
            <person name="Da Silva C."/>
            <person name="Delage L."/>
            <person name="Denoeud F."/>
            <person name="Deschamps P."/>
            <person name="Dittami S.M."/>
            <person name="Gabaldon T."/>
            <person name="Gachon C.M."/>
            <person name="Groisillier A."/>
            <person name="Herve C."/>
            <person name="Jabbari K."/>
            <person name="Katinka M."/>
            <person name="Kloareg B."/>
            <person name="Kowalczyk N."/>
            <person name="Labadie K."/>
            <person name="Leblanc C."/>
            <person name="Lopez P.J."/>
            <person name="McLachlan D.H."/>
            <person name="Meslet-Cladiere L."/>
            <person name="Moustafa A."/>
            <person name="Nehr Z."/>
            <person name="Nyvall Collen P."/>
            <person name="Panaud O."/>
            <person name="Partensky F."/>
            <person name="Poulain J."/>
            <person name="Rensing S.A."/>
            <person name="Rousvoal S."/>
            <person name="Samson G."/>
            <person name="Symeonidi A."/>
            <person name="Weissenbach J."/>
            <person name="Zambounis A."/>
            <person name="Wincker P."/>
            <person name="Boyen C."/>
        </authorList>
    </citation>
    <scope>NUCLEOTIDE SEQUENCE [LARGE SCALE GENOMIC DNA]</scope>
    <source>
        <strain evidence="2">cv. Stackhouse</strain>
    </source>
</reference>
<dbReference type="KEGG" id="ccp:CHC_T00008262001"/>
<dbReference type="PANTHER" id="PTHR13132:SF29">
    <property type="entry name" value="ALPHA-(1,6)-FUCOSYLTRANSFERASE"/>
    <property type="match status" value="1"/>
</dbReference>
<dbReference type="Proteomes" id="UP000012073">
    <property type="component" value="Unassembled WGS sequence"/>
</dbReference>
<dbReference type="EMBL" id="HG001960">
    <property type="protein sequence ID" value="CDF38740.1"/>
    <property type="molecule type" value="Genomic_DNA"/>
</dbReference>
<evidence type="ECO:0000313" key="2">
    <source>
        <dbReference type="Proteomes" id="UP000012073"/>
    </source>
</evidence>
<keyword evidence="1" id="KW-0808">Transferase</keyword>
<name>R7QMX9_CHOCR</name>
<dbReference type="Gramene" id="CDF38740">
    <property type="protein sequence ID" value="CDF38740"/>
    <property type="gene ID" value="CHC_T00008262001"/>
</dbReference>
<organism evidence="1 2">
    <name type="scientific">Chondrus crispus</name>
    <name type="common">Carrageen Irish moss</name>
    <name type="synonym">Polymorpha crispa</name>
    <dbReference type="NCBI Taxonomy" id="2769"/>
    <lineage>
        <taxon>Eukaryota</taxon>
        <taxon>Rhodophyta</taxon>
        <taxon>Florideophyceae</taxon>
        <taxon>Rhodymeniophycidae</taxon>
        <taxon>Gigartinales</taxon>
        <taxon>Gigartinaceae</taxon>
        <taxon>Chondrus</taxon>
    </lineage>
</organism>
<dbReference type="GO" id="GO:0006487">
    <property type="term" value="P:protein N-linked glycosylation"/>
    <property type="evidence" value="ECO:0007669"/>
    <property type="project" value="TreeGrafter"/>
</dbReference>
<sequence length="206" mass="22560">MSGGAALSRELAKRLWRLNEATAAAVRVVLEEASVWGAGEYVGVHVRRGDKSKEVADVPLWRYAAAVRAVSGEEMAVFVAADDGASVRGLRQLLAGRKVVAIRGAEGRGGHDQLATNRGYMKENYGRVVELLAEVEALRGAKVFVGTFSSNLGRLVHVLREGDERNSVSLDDRWAPGVAWRTFGERYCEMEPVNEVYCTRVREGRA</sequence>
<dbReference type="AlphaFoldDB" id="R7QMX9"/>
<dbReference type="GeneID" id="17326364"/>
<accession>R7QMX9</accession>